<dbReference type="InterPro" id="IPR040816">
    <property type="entry name" value="STY4199_HEPN_dom"/>
</dbReference>
<organism evidence="3 4">
    <name type="scientific">Pseudescherichia vulneris NBRC 102420</name>
    <dbReference type="NCBI Taxonomy" id="1115515"/>
    <lineage>
        <taxon>Bacteria</taxon>
        <taxon>Pseudomonadati</taxon>
        <taxon>Pseudomonadota</taxon>
        <taxon>Gammaproteobacteria</taxon>
        <taxon>Enterobacterales</taxon>
        <taxon>Enterobacteriaceae</taxon>
        <taxon>Pseudescherichia</taxon>
    </lineage>
</organism>
<accession>A0A090V4M9</accession>
<dbReference type="Pfam" id="PF18729">
    <property type="entry name" value="HEPN_STY4199"/>
    <property type="match status" value="1"/>
</dbReference>
<evidence type="ECO:0000313" key="3">
    <source>
        <dbReference type="EMBL" id="GAL59766.1"/>
    </source>
</evidence>
<keyword evidence="1" id="KW-0812">Transmembrane</keyword>
<evidence type="ECO:0000256" key="1">
    <source>
        <dbReference type="SAM" id="Phobius"/>
    </source>
</evidence>
<dbReference type="Proteomes" id="UP000029462">
    <property type="component" value="Unassembled WGS sequence"/>
</dbReference>
<evidence type="ECO:0000259" key="2">
    <source>
        <dbReference type="Pfam" id="PF18729"/>
    </source>
</evidence>
<feature type="domain" description="STY4199-like HEPN" evidence="2">
    <location>
        <begin position="1"/>
        <end position="282"/>
    </location>
</feature>
<proteinExistence type="predicted"/>
<comment type="caution">
    <text evidence="3">The sequence shown here is derived from an EMBL/GenBank/DDBJ whole genome shotgun (WGS) entry which is preliminary data.</text>
</comment>
<protein>
    <recommendedName>
        <fullName evidence="2">STY4199-like HEPN domain-containing protein</fullName>
    </recommendedName>
</protein>
<dbReference type="RefSeq" id="WP_042394122.1">
    <property type="nucleotide sequence ID" value="NZ_BBMZ01000022.1"/>
</dbReference>
<keyword evidence="1" id="KW-1133">Transmembrane helix</keyword>
<name>A0A090V4M9_PSEVU</name>
<keyword evidence="4" id="KW-1185">Reference proteome</keyword>
<gene>
    <name evidence="3" type="ORF">EV102420_22_00870</name>
</gene>
<dbReference type="eggNOG" id="ENOG502ZA3Q">
    <property type="taxonomic scope" value="Bacteria"/>
</dbReference>
<feature type="transmembrane region" description="Helical" evidence="1">
    <location>
        <begin position="332"/>
        <end position="358"/>
    </location>
</feature>
<dbReference type="AlphaFoldDB" id="A0A090V4M9"/>
<dbReference type="EMBL" id="BBMZ01000022">
    <property type="protein sequence ID" value="GAL59766.1"/>
    <property type="molecule type" value="Genomic_DNA"/>
</dbReference>
<dbReference type="OrthoDB" id="6584404at2"/>
<sequence length="532" mass="60314">MTHSTSLRNREQFETCIGIIRQASIEILLLLDVRVSEGKDPRWFLEQLENARLGLGGWGAVAQRLKLNDAELTQFTMQLRHLQQLVPQYESGQDVSENQLIAALRFVAALEHLRLQQPLLTYPTSTETVNGEAQLKGLSQLRALELMISGLVYAAWPDGVKLRNHLKTQFGQDRVRRWLKLGERNDVLSGMLFSELALMLVDKKEFSRHYAPLFNDSSVLTLFADPRKTLQTLLNDIRQIRNTLTAQKPLSAIQLTMLDTYYPQISAPVQRAFNEGRTTVNPSSLLTTDVDELNGFKARAVKKAGAGGDIFEVGEDIERPERRAVRSPEQRIRLVSGILWGAVGVMVLVMIGGGFMLINSTPPARAVSEPPAQVQVLTNTQNEQETPTSRMQLTRMGITWDESNLRSAIDRNDTRVAQLFLKGGMDWQLSWTEQALSAGNDEVLTLLLRYQRQMVEPRPCRRFTATLSHAMLNGEKLTGQRKDYLRTFCTRSAVVERQRYETEQAKIRNKAQPDESTRQWLAIQTAIYNVIR</sequence>
<keyword evidence="1" id="KW-0472">Membrane</keyword>
<evidence type="ECO:0000313" key="4">
    <source>
        <dbReference type="Proteomes" id="UP000029462"/>
    </source>
</evidence>
<reference evidence="3 4" key="1">
    <citation type="submission" date="2014-09" db="EMBL/GenBank/DDBJ databases">
        <title>Whole genome shotgun sequence of Escherichia vulneris NBRC 102420.</title>
        <authorList>
            <person name="Yoshida Y."/>
            <person name="Hosoyama A."/>
            <person name="Tsuchikane K."/>
            <person name="Ohji S."/>
            <person name="Ichikawa N."/>
            <person name="Kimura A."/>
            <person name="Yamazoe A."/>
            <person name="Ezaki T."/>
            <person name="Fujita N."/>
        </authorList>
    </citation>
    <scope>NUCLEOTIDE SEQUENCE [LARGE SCALE GENOMIC DNA]</scope>
    <source>
        <strain evidence="3 4">NBRC 102420</strain>
    </source>
</reference>